<dbReference type="GO" id="GO:0006487">
    <property type="term" value="P:protein N-linked glycosylation"/>
    <property type="evidence" value="ECO:0007669"/>
    <property type="project" value="TreeGrafter"/>
</dbReference>
<dbReference type="Gene3D" id="3.90.550.10">
    <property type="entry name" value="Spore Coat Polysaccharide Biosynthesis Protein SpsA, Chain A"/>
    <property type="match status" value="1"/>
</dbReference>
<gene>
    <name evidence="3" type="ORF">GCM10017653_00530</name>
</gene>
<keyword evidence="4" id="KW-1185">Reference proteome</keyword>
<reference evidence="3" key="1">
    <citation type="journal article" date="2014" name="Int. J. Syst. Evol. Microbiol.">
        <title>Complete genome sequence of Corynebacterium casei LMG S-19264T (=DSM 44701T), isolated from a smear-ripened cheese.</title>
        <authorList>
            <consortium name="US DOE Joint Genome Institute (JGI-PGF)"/>
            <person name="Walter F."/>
            <person name="Albersmeier A."/>
            <person name="Kalinowski J."/>
            <person name="Ruckert C."/>
        </authorList>
    </citation>
    <scope>NUCLEOTIDE SEQUENCE</scope>
    <source>
        <strain evidence="3">VKM B-2789</strain>
    </source>
</reference>
<protein>
    <recommendedName>
        <fullName evidence="5">Galactosyl transferase GMA12/MNN10 family protein</fullName>
    </recommendedName>
</protein>
<comment type="caution">
    <text evidence="3">The sequence shown here is derived from an EMBL/GenBank/DDBJ whole genome shotgun (WGS) entry which is preliminary data.</text>
</comment>
<dbReference type="SUPFAM" id="SSF53448">
    <property type="entry name" value="Nucleotide-diphospho-sugar transferases"/>
    <property type="match status" value="1"/>
</dbReference>
<evidence type="ECO:0000256" key="1">
    <source>
        <dbReference type="ARBA" id="ARBA00022676"/>
    </source>
</evidence>
<dbReference type="InterPro" id="IPR029044">
    <property type="entry name" value="Nucleotide-diphossugar_trans"/>
</dbReference>
<keyword evidence="2" id="KW-0808">Transferase</keyword>
<evidence type="ECO:0000313" key="3">
    <source>
        <dbReference type="EMBL" id="GLK81984.1"/>
    </source>
</evidence>
<dbReference type="PANTHER" id="PTHR31306:SF4">
    <property type="entry name" value="ALPHA-1,2-GALACTOSYLTRANSFERASE"/>
    <property type="match status" value="1"/>
</dbReference>
<dbReference type="GO" id="GO:0016757">
    <property type="term" value="F:glycosyltransferase activity"/>
    <property type="evidence" value="ECO:0007669"/>
    <property type="project" value="UniProtKB-KW"/>
</dbReference>
<evidence type="ECO:0000313" key="4">
    <source>
        <dbReference type="Proteomes" id="UP001143330"/>
    </source>
</evidence>
<name>A0A9W6N856_9HYPH</name>
<dbReference type="Proteomes" id="UP001143330">
    <property type="component" value="Unassembled WGS sequence"/>
</dbReference>
<dbReference type="PANTHER" id="PTHR31306">
    <property type="entry name" value="ALPHA-1,6-MANNOSYLTRANSFERASE MNN11-RELATED"/>
    <property type="match status" value="1"/>
</dbReference>
<organism evidence="3 4">
    <name type="scientific">Ancylobacter defluvii</name>
    <dbReference type="NCBI Taxonomy" id="1282440"/>
    <lineage>
        <taxon>Bacteria</taxon>
        <taxon>Pseudomonadati</taxon>
        <taxon>Pseudomonadota</taxon>
        <taxon>Alphaproteobacteria</taxon>
        <taxon>Hyphomicrobiales</taxon>
        <taxon>Xanthobacteraceae</taxon>
        <taxon>Ancylobacter</taxon>
    </lineage>
</organism>
<accession>A0A9W6N856</accession>
<dbReference type="AlphaFoldDB" id="A0A9W6N856"/>
<dbReference type="GO" id="GO:0016020">
    <property type="term" value="C:membrane"/>
    <property type="evidence" value="ECO:0007669"/>
    <property type="project" value="InterPro"/>
</dbReference>
<keyword evidence="1" id="KW-0328">Glycosyltransferase</keyword>
<dbReference type="InterPro" id="IPR008630">
    <property type="entry name" value="Glyco_trans_34"/>
</dbReference>
<sequence length="239" mass="27446">MRLGLVSGAYPPKLRSHINHRLYAQLHGLDYKYDTQRYENLQTPHFHKLMAVLGIIESYDWVMWLDEDAFFTDFSFDVTELVRSEPVEVFFVACKSPISPQGGWTFLNSGVFFVRNSSSGRKLLADALSVPKSDVKAAWKPEIYGFLTRGEQAHVIHVLHKNGLLDHIRLHDFRAFNARPYHWPDGSECELYPVVHFPGSKNKLTDIDRFSSRFGRDSTMIPPDLLARLGRPLDIEPDS</sequence>
<evidence type="ECO:0000256" key="2">
    <source>
        <dbReference type="ARBA" id="ARBA00022679"/>
    </source>
</evidence>
<dbReference type="RefSeq" id="WP_213362053.1">
    <property type="nucleotide sequence ID" value="NZ_BSFM01000001.1"/>
</dbReference>
<evidence type="ECO:0008006" key="5">
    <source>
        <dbReference type="Google" id="ProtNLM"/>
    </source>
</evidence>
<reference evidence="3" key="2">
    <citation type="submission" date="2023-01" db="EMBL/GenBank/DDBJ databases">
        <authorList>
            <person name="Sun Q."/>
            <person name="Evtushenko L."/>
        </authorList>
    </citation>
    <scope>NUCLEOTIDE SEQUENCE</scope>
    <source>
        <strain evidence="3">VKM B-2789</strain>
    </source>
</reference>
<proteinExistence type="predicted"/>
<dbReference type="Pfam" id="PF05637">
    <property type="entry name" value="Glyco_transf_34"/>
    <property type="match status" value="1"/>
</dbReference>
<dbReference type="EMBL" id="BSFM01000001">
    <property type="protein sequence ID" value="GLK81984.1"/>
    <property type="molecule type" value="Genomic_DNA"/>
</dbReference>